<dbReference type="Proteomes" id="UP001642520">
    <property type="component" value="Unassembled WGS sequence"/>
</dbReference>
<feature type="domain" description="BLUF" evidence="1">
    <location>
        <begin position="29"/>
        <end position="127"/>
    </location>
</feature>
<dbReference type="InterPro" id="IPR055308">
    <property type="entry name" value="TEX47-like"/>
</dbReference>
<comment type="caution">
    <text evidence="2">The sequence shown here is derived from an EMBL/GenBank/DDBJ whole genome shotgun (WGS) entry which is preliminary data.</text>
</comment>
<evidence type="ECO:0000313" key="2">
    <source>
        <dbReference type="EMBL" id="CAL7949875.1"/>
    </source>
</evidence>
<dbReference type="Pfam" id="PF24787">
    <property type="entry name" value="TEX47"/>
    <property type="match status" value="1"/>
</dbReference>
<evidence type="ECO:0000259" key="1">
    <source>
        <dbReference type="PROSITE" id="PS50925"/>
    </source>
</evidence>
<gene>
    <name evidence="2" type="ORF">XYLVIOL_LOCUS9642</name>
</gene>
<dbReference type="PANTHER" id="PTHR34035:SF1">
    <property type="entry name" value="TESTIS-EXPRESSED PROTEIN 47"/>
    <property type="match status" value="1"/>
</dbReference>
<name>A0ABP1PF38_XYLVO</name>
<dbReference type="InterPro" id="IPR007024">
    <property type="entry name" value="BLUF_domain"/>
</dbReference>
<dbReference type="EMBL" id="CAXAJV020001300">
    <property type="protein sequence ID" value="CAL7949875.1"/>
    <property type="molecule type" value="Genomic_DNA"/>
</dbReference>
<organism evidence="2 3">
    <name type="scientific">Xylocopa violacea</name>
    <name type="common">Violet carpenter bee</name>
    <name type="synonym">Apis violacea</name>
    <dbReference type="NCBI Taxonomy" id="135666"/>
    <lineage>
        <taxon>Eukaryota</taxon>
        <taxon>Metazoa</taxon>
        <taxon>Ecdysozoa</taxon>
        <taxon>Arthropoda</taxon>
        <taxon>Hexapoda</taxon>
        <taxon>Insecta</taxon>
        <taxon>Pterygota</taxon>
        <taxon>Neoptera</taxon>
        <taxon>Endopterygota</taxon>
        <taxon>Hymenoptera</taxon>
        <taxon>Apocrita</taxon>
        <taxon>Aculeata</taxon>
        <taxon>Apoidea</taxon>
        <taxon>Anthophila</taxon>
        <taxon>Apidae</taxon>
        <taxon>Xylocopa</taxon>
        <taxon>Xylocopa</taxon>
    </lineage>
</organism>
<dbReference type="PANTHER" id="PTHR34035">
    <property type="entry name" value="TESTIS-EXPRESSED PROTEIN 47"/>
    <property type="match status" value="1"/>
</dbReference>
<dbReference type="PROSITE" id="PS50925">
    <property type="entry name" value="BLUF"/>
    <property type="match status" value="1"/>
</dbReference>
<protein>
    <recommendedName>
        <fullName evidence="1">BLUF domain-containing protein</fullName>
    </recommendedName>
</protein>
<accession>A0ABP1PF38</accession>
<reference evidence="2 3" key="1">
    <citation type="submission" date="2024-08" db="EMBL/GenBank/DDBJ databases">
        <authorList>
            <person name="Will J Nash"/>
            <person name="Angela Man"/>
            <person name="Seanna McTaggart"/>
            <person name="Kendall Baker"/>
            <person name="Tom Barker"/>
            <person name="Leah Catchpole"/>
            <person name="Alex Durrant"/>
            <person name="Karim Gharbi"/>
            <person name="Naomi Irish"/>
            <person name="Gemy Kaithakottil"/>
            <person name="Debby Ku"/>
            <person name="Aaliyah Providence"/>
            <person name="Felix Shaw"/>
            <person name="David Swarbreck"/>
            <person name="Chris Watkins"/>
            <person name="Ann M. McCartney"/>
            <person name="Giulio Formenti"/>
            <person name="Alice Mouton"/>
            <person name="Noel Vella"/>
            <person name="Bjorn M von Reumont"/>
            <person name="Adriana Vella"/>
            <person name="Wilfried Haerty"/>
        </authorList>
    </citation>
    <scope>NUCLEOTIDE SEQUENCE [LARGE SCALE GENOMIC DNA]</scope>
</reference>
<proteinExistence type="predicted"/>
<sequence length="266" mass="31275">MKSAVEPVRKSRLDIIRKNLRAAGKTEYVTRIVYIGEYIGVHSNLEERMESIVHDLQEDYVNYSITGLLLVYPQYFIHVFEASENIIYRHLKALYDREIEDCEIVRTIFLPTYHHVHQRFFIGWFHVYMIPPSLLQKIESSELEDIQLQTSNCFNKVYSLCSHISSAIHDTSIPMDEVMRNVNNRIARLYPESTLLEYLLNVKSPVFLTVEEYLRLHSTIPLINLYADTIWPPPRDIMHCTGFETEDPGKSVDLEKYRRPTRGFTD</sequence>
<evidence type="ECO:0000313" key="3">
    <source>
        <dbReference type="Proteomes" id="UP001642520"/>
    </source>
</evidence>
<keyword evidence="3" id="KW-1185">Reference proteome</keyword>